<accession>D7DZC6</accession>
<dbReference type="HOGENOM" id="CLU_2370038_0_0_3"/>
<dbReference type="STRING" id="551115.Aazo_5039"/>
<gene>
    <name evidence="1" type="ordered locus">Aazo_5039</name>
</gene>
<dbReference type="AlphaFoldDB" id="D7DZC6"/>
<keyword evidence="2" id="KW-1185">Reference proteome</keyword>
<evidence type="ECO:0000313" key="2">
    <source>
        <dbReference type="Proteomes" id="UP000001511"/>
    </source>
</evidence>
<dbReference type="EMBL" id="CP002059">
    <property type="protein sequence ID" value="ADI66147.1"/>
    <property type="molecule type" value="Genomic_DNA"/>
</dbReference>
<dbReference type="OrthoDB" id="7828004at2"/>
<sequence length="95" mass="10985">MPDNSKLEIKAKHEIFWEFILLWLNCVDYADGYDDILQLNTFNHLATSFIKSAHKELQATVSLLLEERPQVKAIETSRMAVGIYLKGEHPNLGRR</sequence>
<protein>
    <submittedName>
        <fullName evidence="1">Uncharacterized protein</fullName>
    </submittedName>
</protein>
<name>D7DZC6_NOSA0</name>
<dbReference type="RefSeq" id="WP_013193156.1">
    <property type="nucleotide sequence ID" value="NC_014248.1"/>
</dbReference>
<organism evidence="1 2">
    <name type="scientific">Nostoc azollae (strain 0708)</name>
    <name type="common">Anabaena azollae (strain 0708)</name>
    <dbReference type="NCBI Taxonomy" id="551115"/>
    <lineage>
        <taxon>Bacteria</taxon>
        <taxon>Bacillati</taxon>
        <taxon>Cyanobacteriota</taxon>
        <taxon>Cyanophyceae</taxon>
        <taxon>Nostocales</taxon>
        <taxon>Nostocaceae</taxon>
        <taxon>Trichormus</taxon>
    </lineage>
</organism>
<dbReference type="KEGG" id="naz:Aazo_5039"/>
<dbReference type="Proteomes" id="UP000001511">
    <property type="component" value="Chromosome"/>
</dbReference>
<evidence type="ECO:0000313" key="1">
    <source>
        <dbReference type="EMBL" id="ADI66147.1"/>
    </source>
</evidence>
<reference evidence="1 2" key="1">
    <citation type="journal article" date="2010" name="PLoS ONE">
        <title>Genome erosion in a nitrogen-fixing vertically transmitted endosymbiotic multicellular cyanobacterium.</title>
        <authorList>
            <person name="Ran L."/>
            <person name="Larsson J."/>
            <person name="Vigil-Stenman T."/>
            <person name="Nylander J.A."/>
            <person name="Ininbergs K."/>
            <person name="Zheng W.W."/>
            <person name="Lapidus A."/>
            <person name="Lowry S."/>
            <person name="Haselkorn R."/>
            <person name="Bergman B."/>
        </authorList>
    </citation>
    <scope>NUCLEOTIDE SEQUENCE [LARGE SCALE GENOMIC DNA]</scope>
    <source>
        <strain evidence="1 2">0708</strain>
    </source>
</reference>
<proteinExistence type="predicted"/>